<reference evidence="2" key="1">
    <citation type="submission" date="2019-02" db="EMBL/GenBank/DDBJ databases">
        <authorList>
            <person name="Li S.-H."/>
        </authorList>
    </citation>
    <scope>NUCLEOTIDE SEQUENCE</scope>
    <source>
        <strain evidence="2">IMCC11814</strain>
    </source>
</reference>
<dbReference type="PANTHER" id="PTHR43664:SF1">
    <property type="entry name" value="BETA-METHYLMALYL-COA DEHYDRATASE"/>
    <property type="match status" value="1"/>
</dbReference>
<name>A0ABT3T7E5_9GAMM</name>
<accession>A0ABT3T7E5</accession>
<dbReference type="PANTHER" id="PTHR43664">
    <property type="entry name" value="MONOAMINE OXIDASE-RELATED"/>
    <property type="match status" value="1"/>
</dbReference>
<gene>
    <name evidence="2" type="ORF">EYC82_10490</name>
</gene>
<proteinExistence type="predicted"/>
<evidence type="ECO:0000313" key="2">
    <source>
        <dbReference type="EMBL" id="MCX2977780.1"/>
    </source>
</evidence>
<dbReference type="EMBL" id="SHNO01000001">
    <property type="protein sequence ID" value="MCX2977780.1"/>
    <property type="molecule type" value="Genomic_DNA"/>
</dbReference>
<dbReference type="InterPro" id="IPR029069">
    <property type="entry name" value="HotDog_dom_sf"/>
</dbReference>
<evidence type="ECO:0000259" key="1">
    <source>
        <dbReference type="Pfam" id="PF01575"/>
    </source>
</evidence>
<dbReference type="Pfam" id="PF01575">
    <property type="entry name" value="MaoC_dehydratas"/>
    <property type="match status" value="1"/>
</dbReference>
<organism evidence="2 3">
    <name type="scientific">Candidatus Marimicrobium litorale</name>
    <dbReference type="NCBI Taxonomy" id="2518991"/>
    <lineage>
        <taxon>Bacteria</taxon>
        <taxon>Pseudomonadati</taxon>
        <taxon>Pseudomonadota</taxon>
        <taxon>Gammaproteobacteria</taxon>
        <taxon>Cellvibrionales</taxon>
        <taxon>Halieaceae</taxon>
        <taxon>Marimicrobium</taxon>
    </lineage>
</organism>
<dbReference type="SUPFAM" id="SSF54637">
    <property type="entry name" value="Thioesterase/thiol ester dehydrase-isomerase"/>
    <property type="match status" value="1"/>
</dbReference>
<dbReference type="RefSeq" id="WP_279249487.1">
    <property type="nucleotide sequence ID" value="NZ_SHNO01000001.1"/>
</dbReference>
<keyword evidence="3" id="KW-1185">Reference proteome</keyword>
<feature type="domain" description="MaoC-like" evidence="1">
    <location>
        <begin position="9"/>
        <end position="107"/>
    </location>
</feature>
<evidence type="ECO:0000313" key="3">
    <source>
        <dbReference type="Proteomes" id="UP001143304"/>
    </source>
</evidence>
<comment type="caution">
    <text evidence="2">The sequence shown here is derived from an EMBL/GenBank/DDBJ whole genome shotgun (WGS) entry which is preliminary data.</text>
</comment>
<dbReference type="InterPro" id="IPR002539">
    <property type="entry name" value="MaoC-like_dom"/>
</dbReference>
<sequence>MLYFEDLTTGREVVFEDRYSVTEEEIIEVGERWDPRPFHTDPEAARNSLFGGLVASSAHIFSIYVRIGNADIDRSRQSAAVSALGFDKLQWHAPVRPRDILRSAYTVLSARPSASRPGLGVVRTACRMFNQEGQTVFTLECAYLIERRETG</sequence>
<dbReference type="Proteomes" id="UP001143304">
    <property type="component" value="Unassembled WGS sequence"/>
</dbReference>
<dbReference type="InterPro" id="IPR052342">
    <property type="entry name" value="MCH/BMMD"/>
</dbReference>
<protein>
    <submittedName>
        <fullName evidence="2">Acyl dehydratase</fullName>
    </submittedName>
</protein>
<dbReference type="Gene3D" id="3.10.129.10">
    <property type="entry name" value="Hotdog Thioesterase"/>
    <property type="match status" value="1"/>
</dbReference>